<dbReference type="EMBL" id="AP027742">
    <property type="protein sequence ID" value="BDZ78471.1"/>
    <property type="molecule type" value="Genomic_DNA"/>
</dbReference>
<name>A0ABM8I7H7_9FIRM</name>
<evidence type="ECO:0000256" key="6">
    <source>
        <dbReference type="ARBA" id="ARBA00022741"/>
    </source>
</evidence>
<evidence type="ECO:0000256" key="5">
    <source>
        <dbReference type="ARBA" id="ARBA00022692"/>
    </source>
</evidence>
<dbReference type="PANTHER" id="PTHR34220:SF11">
    <property type="entry name" value="SENSOR PROTEIN KINASE HPTS"/>
    <property type="match status" value="1"/>
</dbReference>
<dbReference type="RefSeq" id="WP_316265522.1">
    <property type="nucleotide sequence ID" value="NZ_AP027742.1"/>
</dbReference>
<dbReference type="GO" id="GO:0016301">
    <property type="term" value="F:kinase activity"/>
    <property type="evidence" value="ECO:0007669"/>
    <property type="project" value="UniProtKB-KW"/>
</dbReference>
<evidence type="ECO:0000256" key="10">
    <source>
        <dbReference type="ARBA" id="ARBA00023012"/>
    </source>
</evidence>
<dbReference type="InterPro" id="IPR050640">
    <property type="entry name" value="Bact_2-comp_sensor_kinase"/>
</dbReference>
<dbReference type="SUPFAM" id="SSF55874">
    <property type="entry name" value="ATPase domain of HSP90 chaperone/DNA topoisomerase II/histidine kinase"/>
    <property type="match status" value="1"/>
</dbReference>
<dbReference type="InterPro" id="IPR003594">
    <property type="entry name" value="HATPase_dom"/>
</dbReference>
<keyword evidence="7 14" id="KW-0418">Kinase</keyword>
<reference evidence="15" key="1">
    <citation type="journal article" date="2023" name="Int. J. Syst. Evol. Microbiol.">
        <title>Claveliimonas bilis gen. nov., sp. nov., deoxycholic acid-producing bacteria isolated from human faeces, and reclassification of Sellimonas monacensis Zenner et al. 2021 as Claveliimonas monacensis comb. nov.</title>
        <authorList>
            <person name="Hisatomi A."/>
            <person name="Kastawa N.W.E.P.G."/>
            <person name="Song I."/>
            <person name="Ohkuma M."/>
            <person name="Fukiya S."/>
            <person name="Sakamoto M."/>
        </authorList>
    </citation>
    <scope>NUCLEOTIDE SEQUENCE [LARGE SCALE GENOMIC DNA]</scope>
    <source>
        <strain evidence="15">12BBH14</strain>
    </source>
</reference>
<keyword evidence="4" id="KW-0808">Transferase</keyword>
<keyword evidence="2" id="KW-1003">Cell membrane</keyword>
<evidence type="ECO:0000256" key="1">
    <source>
        <dbReference type="ARBA" id="ARBA00004651"/>
    </source>
</evidence>
<keyword evidence="9 12" id="KW-1133">Transmembrane helix</keyword>
<proteinExistence type="predicted"/>
<dbReference type="Pfam" id="PF00672">
    <property type="entry name" value="HAMP"/>
    <property type="match status" value="1"/>
</dbReference>
<keyword evidence="6" id="KW-0547">Nucleotide-binding</keyword>
<dbReference type="InterPro" id="IPR036890">
    <property type="entry name" value="HATPase_C_sf"/>
</dbReference>
<feature type="domain" description="HAMP" evidence="13">
    <location>
        <begin position="292"/>
        <end position="346"/>
    </location>
</feature>
<keyword evidence="8" id="KW-0067">ATP-binding</keyword>
<dbReference type="SMART" id="SM00304">
    <property type="entry name" value="HAMP"/>
    <property type="match status" value="1"/>
</dbReference>
<evidence type="ECO:0000256" key="8">
    <source>
        <dbReference type="ARBA" id="ARBA00022840"/>
    </source>
</evidence>
<dbReference type="PANTHER" id="PTHR34220">
    <property type="entry name" value="SENSOR HISTIDINE KINASE YPDA"/>
    <property type="match status" value="1"/>
</dbReference>
<protein>
    <submittedName>
        <fullName evidence="14">Sensor histidine kinase</fullName>
    </submittedName>
</protein>
<evidence type="ECO:0000256" key="7">
    <source>
        <dbReference type="ARBA" id="ARBA00022777"/>
    </source>
</evidence>
<feature type="transmembrane region" description="Helical" evidence="12">
    <location>
        <begin position="12"/>
        <end position="34"/>
    </location>
</feature>
<dbReference type="Pfam" id="PF02518">
    <property type="entry name" value="HATPase_c"/>
    <property type="match status" value="1"/>
</dbReference>
<dbReference type="Pfam" id="PF06580">
    <property type="entry name" value="His_kinase"/>
    <property type="match status" value="1"/>
</dbReference>
<dbReference type="Gene3D" id="3.30.565.10">
    <property type="entry name" value="Histidine kinase-like ATPase, C-terminal domain"/>
    <property type="match status" value="1"/>
</dbReference>
<dbReference type="PROSITE" id="PS50885">
    <property type="entry name" value="HAMP"/>
    <property type="match status" value="1"/>
</dbReference>
<evidence type="ECO:0000256" key="2">
    <source>
        <dbReference type="ARBA" id="ARBA00022475"/>
    </source>
</evidence>
<accession>A0ABM8I7H7</accession>
<keyword evidence="5 12" id="KW-0812">Transmembrane</keyword>
<evidence type="ECO:0000313" key="15">
    <source>
        <dbReference type="Proteomes" id="UP001305815"/>
    </source>
</evidence>
<sequence>MRKEKTFREKLLPLILALAAIPVVILSVMAIVSLEETLTDRYQEQVKNDLQQSVRMLDVTLDKYTSILHELSTDEEFQENVRNLGEEQGKGKAAGESIQQDFAYICRRNTGIEGMSLLGPRGTSLFYEREEEASKSDSWMDESLFVETDQEITYHTDTAPVFTKSGEQYLFHIIGLIKDEEENAIGQVVMSLNENVIRETIQNGSNTTTFIIDKGRVISSSDSSAIGISTKELSDDSSYVETRTMKDTGWKIEEHYSLSLYARTLWGQVIFELMIAVAVIVILVVVAYFMSAPLVRQVGRIVTAMNAARSGDFSVRLTADKKMPYELNRISEGFNDMMRQIDILDKQGRAAAEEQRNAELQALEAQIDPHFLYNTLDAINWKAIEKGELEISQMLGDLADILRYSVMNAGEETTVRGELYWLRQYVRLQQERIGKEILIEEDVPEDIKNRKLHKLLLQPFAENSIRHGFRDQQGECRLLIRMAQEEGLLHIVIEDNGKGIGERELEKIRQKEPENGHVGIENVRKRLQLYYSSRASLEFESVPGEFTRVHMYIPTEKGGDIDENRDCRR</sequence>
<dbReference type="CDD" id="cd06225">
    <property type="entry name" value="HAMP"/>
    <property type="match status" value="1"/>
</dbReference>
<keyword evidence="3" id="KW-0597">Phosphoprotein</keyword>
<evidence type="ECO:0000256" key="9">
    <source>
        <dbReference type="ARBA" id="ARBA00022989"/>
    </source>
</evidence>
<dbReference type="Gene3D" id="6.10.340.10">
    <property type="match status" value="1"/>
</dbReference>
<evidence type="ECO:0000256" key="11">
    <source>
        <dbReference type="ARBA" id="ARBA00023136"/>
    </source>
</evidence>
<keyword evidence="11 12" id="KW-0472">Membrane</keyword>
<keyword evidence="15" id="KW-1185">Reference proteome</keyword>
<dbReference type="Proteomes" id="UP001305815">
    <property type="component" value="Chromosome"/>
</dbReference>
<evidence type="ECO:0000259" key="13">
    <source>
        <dbReference type="PROSITE" id="PS50885"/>
    </source>
</evidence>
<keyword evidence="10" id="KW-0902">Two-component regulatory system</keyword>
<evidence type="ECO:0000313" key="14">
    <source>
        <dbReference type="EMBL" id="BDZ78471.1"/>
    </source>
</evidence>
<feature type="transmembrane region" description="Helical" evidence="12">
    <location>
        <begin position="265"/>
        <end position="290"/>
    </location>
</feature>
<evidence type="ECO:0000256" key="3">
    <source>
        <dbReference type="ARBA" id="ARBA00022553"/>
    </source>
</evidence>
<dbReference type="InterPro" id="IPR003660">
    <property type="entry name" value="HAMP_dom"/>
</dbReference>
<evidence type="ECO:0000256" key="12">
    <source>
        <dbReference type="SAM" id="Phobius"/>
    </source>
</evidence>
<dbReference type="InterPro" id="IPR010559">
    <property type="entry name" value="Sig_transdc_His_kin_internal"/>
</dbReference>
<evidence type="ECO:0000256" key="4">
    <source>
        <dbReference type="ARBA" id="ARBA00022679"/>
    </source>
</evidence>
<gene>
    <name evidence="14" type="ORF">Lac1_26540</name>
</gene>
<comment type="subcellular location">
    <subcellularLocation>
        <location evidence="1">Cell membrane</location>
        <topology evidence="1">Multi-pass membrane protein</topology>
    </subcellularLocation>
</comment>
<organism evidence="14 15">
    <name type="scientific">Claveliimonas bilis</name>
    <dbReference type="NCBI Taxonomy" id="3028070"/>
    <lineage>
        <taxon>Bacteria</taxon>
        <taxon>Bacillati</taxon>
        <taxon>Bacillota</taxon>
        <taxon>Clostridia</taxon>
        <taxon>Lachnospirales</taxon>
        <taxon>Lachnospiraceae</taxon>
        <taxon>Claveliimonas</taxon>
    </lineage>
</organism>